<dbReference type="RefSeq" id="WP_155173466.1">
    <property type="nucleotide sequence ID" value="NZ_BAAAFL010000016.1"/>
</dbReference>
<sequence length="132" mass="14894">MRQFVIVDPSGNYIRIGEKIEKERSVLFEEDGQKPGKSTPLRKAYELANRLANGKDDPETAASVIDEALASNTNAEPEIRFKLIVLRLDIANRFEGVEKMKIMEKEGRALLELVGNVPEVNEDIQSFHQILV</sequence>
<organism evidence="1 2">
    <name type="scientific">Fulvivirga kasyanovii</name>
    <dbReference type="NCBI Taxonomy" id="396812"/>
    <lineage>
        <taxon>Bacteria</taxon>
        <taxon>Pseudomonadati</taxon>
        <taxon>Bacteroidota</taxon>
        <taxon>Cytophagia</taxon>
        <taxon>Cytophagales</taxon>
        <taxon>Fulvivirgaceae</taxon>
        <taxon>Fulvivirga</taxon>
    </lineage>
</organism>
<accession>A0ABW9RQL4</accession>
<evidence type="ECO:0000313" key="2">
    <source>
        <dbReference type="Proteomes" id="UP000798808"/>
    </source>
</evidence>
<dbReference type="EMBL" id="SMLW01000581">
    <property type="protein sequence ID" value="MTI26453.1"/>
    <property type="molecule type" value="Genomic_DNA"/>
</dbReference>
<keyword evidence="2" id="KW-1185">Reference proteome</keyword>
<evidence type="ECO:0000313" key="1">
    <source>
        <dbReference type="EMBL" id="MTI26453.1"/>
    </source>
</evidence>
<dbReference type="Proteomes" id="UP000798808">
    <property type="component" value="Unassembled WGS sequence"/>
</dbReference>
<gene>
    <name evidence="1" type="ORF">E1163_15955</name>
</gene>
<proteinExistence type="predicted"/>
<comment type="caution">
    <text evidence="1">The sequence shown here is derived from an EMBL/GenBank/DDBJ whole genome shotgun (WGS) entry which is preliminary data.</text>
</comment>
<name>A0ABW9RQL4_9BACT</name>
<reference evidence="1 2" key="1">
    <citation type="submission" date="2019-02" db="EMBL/GenBank/DDBJ databases">
        <authorList>
            <person name="Goldberg S.R."/>
            <person name="Haltli B.A."/>
            <person name="Correa H."/>
            <person name="Russell K.G."/>
        </authorList>
    </citation>
    <scope>NUCLEOTIDE SEQUENCE [LARGE SCALE GENOMIC DNA]</scope>
    <source>
        <strain evidence="1 2">JCM 16186</strain>
    </source>
</reference>
<protein>
    <submittedName>
        <fullName evidence="1">Uncharacterized protein</fullName>
    </submittedName>
</protein>